<dbReference type="PANTHER" id="PTHR33112">
    <property type="entry name" value="DOMAIN PROTEIN, PUTATIVE-RELATED"/>
    <property type="match status" value="1"/>
</dbReference>
<organism evidence="3 4">
    <name type="scientific">Lasiodiplodia theobromae</name>
    <dbReference type="NCBI Taxonomy" id="45133"/>
    <lineage>
        <taxon>Eukaryota</taxon>
        <taxon>Fungi</taxon>
        <taxon>Dikarya</taxon>
        <taxon>Ascomycota</taxon>
        <taxon>Pezizomycotina</taxon>
        <taxon>Dothideomycetes</taxon>
        <taxon>Dothideomycetes incertae sedis</taxon>
        <taxon>Botryosphaeriales</taxon>
        <taxon>Botryosphaeriaceae</taxon>
        <taxon>Lasiodiplodia</taxon>
    </lineage>
</organism>
<keyword evidence="4" id="KW-1185">Reference proteome</keyword>
<feature type="region of interest" description="Disordered" evidence="1">
    <location>
        <begin position="194"/>
        <end position="227"/>
    </location>
</feature>
<dbReference type="Pfam" id="PF06985">
    <property type="entry name" value="HET"/>
    <property type="match status" value="1"/>
</dbReference>
<evidence type="ECO:0000313" key="4">
    <source>
        <dbReference type="Proteomes" id="UP000325902"/>
    </source>
</evidence>
<feature type="compositionally biased region" description="Acidic residues" evidence="1">
    <location>
        <begin position="71"/>
        <end position="90"/>
    </location>
</feature>
<feature type="region of interest" description="Disordered" evidence="1">
    <location>
        <begin position="1"/>
        <end position="20"/>
    </location>
</feature>
<proteinExistence type="predicted"/>
<dbReference type="AlphaFoldDB" id="A0A5N5DB44"/>
<evidence type="ECO:0000313" key="3">
    <source>
        <dbReference type="EMBL" id="KAB2575018.1"/>
    </source>
</evidence>
<feature type="compositionally biased region" description="Basic and acidic residues" evidence="1">
    <location>
        <begin position="775"/>
        <end position="784"/>
    </location>
</feature>
<dbReference type="OrthoDB" id="3647162at2759"/>
<accession>A0A5N5DB44</accession>
<dbReference type="InterPro" id="IPR010730">
    <property type="entry name" value="HET"/>
</dbReference>
<reference evidence="3 4" key="1">
    <citation type="journal article" date="2019" name="Sci. Rep.">
        <title>A multi-omics analysis of the grapevine pathogen Lasiodiplodia theobromae reveals that temperature affects the expression of virulence- and pathogenicity-related genes.</title>
        <authorList>
            <person name="Felix C."/>
            <person name="Meneses R."/>
            <person name="Goncalves M.F.M."/>
            <person name="Tilleman L."/>
            <person name="Duarte A.S."/>
            <person name="Jorrin-Novo J.V."/>
            <person name="Van de Peer Y."/>
            <person name="Deforce D."/>
            <person name="Van Nieuwerburgh F."/>
            <person name="Esteves A.C."/>
            <person name="Alves A."/>
        </authorList>
    </citation>
    <scope>NUCLEOTIDE SEQUENCE [LARGE SCALE GENOMIC DNA]</scope>
    <source>
        <strain evidence="3 4">LA-SOL3</strain>
    </source>
</reference>
<comment type="caution">
    <text evidence="3">The sequence shown here is derived from an EMBL/GenBank/DDBJ whole genome shotgun (WGS) entry which is preliminary data.</text>
</comment>
<feature type="region of interest" description="Disordered" evidence="1">
    <location>
        <begin position="57"/>
        <end position="90"/>
    </location>
</feature>
<protein>
    <recommendedName>
        <fullName evidence="2">Heterokaryon incompatibility domain-containing protein</fullName>
    </recommendedName>
</protein>
<dbReference type="Proteomes" id="UP000325902">
    <property type="component" value="Unassembled WGS sequence"/>
</dbReference>
<name>A0A5N5DB44_9PEZI</name>
<sequence length="1167" mass="132217">MMDNLASLARASDPINFPDNIADDEWRVTKALDDQLARQIPSRRWRPMHDPYAYLAASSSSSPRHRHSDDDNNDDDDHDGVDDASDDSDESDADLVIFKRINTHKVGVQDAADAQIFVPAAPAAIRQPHEAPFGYERDDANMKLLIWLESDSRRPPEKDGMADGDFFLRGSQHGFCWACLDVLGYYIKHTRGGEEEVVGGGREEEEAEEAEDKKRKKGERAAKKKKRRLPRAVVHHWNLLSLVAANGTGCTICKRLHQRLERSRAVDMNQLHSLKTHRLEMCWANGGMGLGEGDVLYFVHTDTTLPRSHSNYHTYYRMQLWDIDALDANMSMWFPDGRKWFEDHGVMQVATSRMDSDRSRLLAKGWLTRCEENVDGMHDECNAFVAKSRPTRVLDVEHARQTSRLRLVCVEDDAAGDRYITLSHCWGEWGAKELPMLTTANLEERQSEGMDIADLPQTFRDALEVASWYKGNDDLYHRPFLEFSRKLTYAQTVKWLWIDSLCIVQDSPSDWLREASLMARTYKHAVLNISADNFSDARGGLFAERDPWDIVPIQFHATRAAGIMPSSQDDLARSWWLWDYETDAFGWANTAPSFARAWIHRERQLARRVLHFTDKELVWECCASSRAPAQALACETFPGGYPFRRLLHGHAKWQARDVRNNGGVVRGEVGLEKAAVHETWNELCEGFSQKWLTVSSDMPIILSSLAEEFGDMLPGDAYLAGHWESTLPLSLLWRVHRWPGRDVGEFSSLPHAIERKFVDRVVRKTAEEITEEISEMEKDEEKEGALAVEEETEGNTQVSPTSSRVTGLYARAKMLAKEMATKQAFPEEDSSAACPPALTDDVSRSTHGEDAAQSDTTQPKAAQPVATQAEEAHAETTQSEMTTAEMTQAEITEQQEVSDQDDTESTAGPYFSYVAPSWSWFSVNGAIEHHGRWPQVPLATFNVDDARLRNAFGPFSPDASSLTLTGYMRRIEVIYTGADVVESLYTPDIVSLRSKYDMVAIDHDDLDDADLRRKGPDRRPKGVRKVGQAWRQKTGRDFEIKLDFPRGEDLRLQCFCLFLAFDGKKCSKYDLVVTGLLLEPVEGGKAFTRIGLVSLSALTALKMRYMIEEGDMEPDEQGWKTILGGIDIIDKSKDEEEFNESGPEALYRRDEERSGLKRLRKRDIKLV</sequence>
<dbReference type="PANTHER" id="PTHR33112:SF10">
    <property type="entry name" value="TOL"/>
    <property type="match status" value="1"/>
</dbReference>
<feature type="compositionally biased region" description="Basic and acidic residues" evidence="1">
    <location>
        <begin position="841"/>
        <end position="850"/>
    </location>
</feature>
<evidence type="ECO:0000259" key="2">
    <source>
        <dbReference type="Pfam" id="PF06985"/>
    </source>
</evidence>
<feature type="domain" description="Heterokaryon incompatibility" evidence="2">
    <location>
        <begin position="419"/>
        <end position="602"/>
    </location>
</feature>
<evidence type="ECO:0000256" key="1">
    <source>
        <dbReference type="SAM" id="MobiDB-lite"/>
    </source>
</evidence>
<feature type="region of interest" description="Disordered" evidence="1">
    <location>
        <begin position="774"/>
        <end position="804"/>
    </location>
</feature>
<feature type="region of interest" description="Disordered" evidence="1">
    <location>
        <begin position="820"/>
        <end position="884"/>
    </location>
</feature>
<dbReference type="EMBL" id="VCHE01000037">
    <property type="protein sequence ID" value="KAB2575018.1"/>
    <property type="molecule type" value="Genomic_DNA"/>
</dbReference>
<feature type="compositionally biased region" description="Polar residues" evidence="1">
    <location>
        <begin position="795"/>
        <end position="804"/>
    </location>
</feature>
<feature type="compositionally biased region" description="Basic residues" evidence="1">
    <location>
        <begin position="214"/>
        <end position="227"/>
    </location>
</feature>
<gene>
    <name evidence="3" type="ORF">DBV05_g6345</name>
</gene>